<dbReference type="FunCoup" id="D3B1V3">
    <property type="interactions" value="406"/>
</dbReference>
<dbReference type="PANTHER" id="PTHR11715:SF3">
    <property type="entry name" value="GLYCINE CLEAVAGE SYSTEM H PROTEIN-RELATED"/>
    <property type="match status" value="1"/>
</dbReference>
<feature type="domain" description="Lipoyl-binding" evidence="6">
    <location>
        <begin position="51"/>
        <end position="133"/>
    </location>
</feature>
<dbReference type="InParanoid" id="D3B1V3"/>
<comment type="function">
    <text evidence="5">The H protein shuttles the methylamine group of glycine from the P protein to the T protein.</text>
</comment>
<keyword evidence="2 4" id="KW-0450">Lipoyl</keyword>
<dbReference type="InterPro" id="IPR017453">
    <property type="entry name" value="GCV_H_sub"/>
</dbReference>
<dbReference type="NCBIfam" id="TIGR00527">
    <property type="entry name" value="gcvH"/>
    <property type="match status" value="1"/>
</dbReference>
<dbReference type="SUPFAM" id="SSF51230">
    <property type="entry name" value="Single hybrid motif"/>
    <property type="match status" value="1"/>
</dbReference>
<dbReference type="Proteomes" id="UP000001396">
    <property type="component" value="Unassembled WGS sequence"/>
</dbReference>
<keyword evidence="3 5" id="KW-0809">Transit peptide</keyword>
<dbReference type="InterPro" id="IPR003016">
    <property type="entry name" value="2-oxoA_DH_lipoyl-BS"/>
</dbReference>
<dbReference type="PANTHER" id="PTHR11715">
    <property type="entry name" value="GLYCINE CLEAVAGE SYSTEM H PROTEIN"/>
    <property type="match status" value="1"/>
</dbReference>
<dbReference type="EMBL" id="ADBJ01000008">
    <property type="protein sequence ID" value="EFA85277.1"/>
    <property type="molecule type" value="Genomic_DNA"/>
</dbReference>
<name>D3B1V3_HETP5</name>
<evidence type="ECO:0000313" key="8">
    <source>
        <dbReference type="Proteomes" id="UP000001396"/>
    </source>
</evidence>
<dbReference type="Pfam" id="PF01597">
    <property type="entry name" value="GCV_H"/>
    <property type="match status" value="1"/>
</dbReference>
<dbReference type="RefSeq" id="XP_020437386.1">
    <property type="nucleotide sequence ID" value="XM_020573269.1"/>
</dbReference>
<dbReference type="OMA" id="KEHEWIR"/>
<accession>D3B1V3</accession>
<dbReference type="InterPro" id="IPR002930">
    <property type="entry name" value="GCV_H"/>
</dbReference>
<evidence type="ECO:0000256" key="4">
    <source>
        <dbReference type="PIRSR" id="PIRSR617453-50"/>
    </source>
</evidence>
<comment type="cofactor">
    <cofactor evidence="5">
        <name>(R)-lipoate</name>
        <dbReference type="ChEBI" id="CHEBI:83088"/>
    </cofactor>
    <text evidence="5">Binds 1 lipoyl cofactor covalently.</text>
</comment>
<sequence length="151" mass="16668">MFSRSIRLAFNSSSAFRGAVAPKTFSASPFRFYSNTYYTKSHEWIRVDGDEGTVGITDFAQRQLGDIVFVELPEVGKTVSAGREASVIESVKAASEVYSPVSGKITSVNQEVAESPEMVNEDPMGDGYLYKIHLTDKSELKNLLDKDPEDN</sequence>
<dbReference type="GO" id="GO:0005960">
    <property type="term" value="C:glycine cleavage complex"/>
    <property type="evidence" value="ECO:0007669"/>
    <property type="project" value="UniProtKB-UniRule"/>
</dbReference>
<keyword evidence="8" id="KW-1185">Reference proteome</keyword>
<reference evidence="7 8" key="1">
    <citation type="journal article" date="2011" name="Genome Res.">
        <title>Phylogeny-wide analysis of social amoeba genomes highlights ancient origins for complex intercellular communication.</title>
        <authorList>
            <person name="Heidel A.J."/>
            <person name="Lawal H.M."/>
            <person name="Felder M."/>
            <person name="Schilde C."/>
            <person name="Helps N.R."/>
            <person name="Tunggal B."/>
            <person name="Rivero F."/>
            <person name="John U."/>
            <person name="Schleicher M."/>
            <person name="Eichinger L."/>
            <person name="Platzer M."/>
            <person name="Noegel A.A."/>
            <person name="Schaap P."/>
            <person name="Gloeckner G."/>
        </authorList>
    </citation>
    <scope>NUCLEOTIDE SEQUENCE [LARGE SCALE GENOMIC DNA]</scope>
    <source>
        <strain evidence="8">ATCC 26659 / Pp 5 / PN500</strain>
    </source>
</reference>
<comment type="subunit">
    <text evidence="5">The glycine cleavage system is composed of four proteins: P, T, L and H.</text>
</comment>
<dbReference type="Gene3D" id="2.40.50.100">
    <property type="match status" value="1"/>
</dbReference>
<dbReference type="GeneID" id="31357802"/>
<proteinExistence type="inferred from homology"/>
<dbReference type="HAMAP" id="MF_00272">
    <property type="entry name" value="GcvH"/>
    <property type="match status" value="1"/>
</dbReference>
<dbReference type="InterPro" id="IPR033753">
    <property type="entry name" value="GCV_H/Fam206"/>
</dbReference>
<dbReference type="CDD" id="cd06848">
    <property type="entry name" value="GCS_H"/>
    <property type="match status" value="1"/>
</dbReference>
<evidence type="ECO:0000313" key="7">
    <source>
        <dbReference type="EMBL" id="EFA85277.1"/>
    </source>
</evidence>
<dbReference type="AlphaFoldDB" id="D3B1V3"/>
<dbReference type="GO" id="GO:0009249">
    <property type="term" value="P:protein lipoylation"/>
    <property type="evidence" value="ECO:0007669"/>
    <property type="project" value="TreeGrafter"/>
</dbReference>
<dbReference type="InterPro" id="IPR011053">
    <property type="entry name" value="Single_hybrid_motif"/>
</dbReference>
<dbReference type="GO" id="GO:0005739">
    <property type="term" value="C:mitochondrion"/>
    <property type="evidence" value="ECO:0007669"/>
    <property type="project" value="UniProtKB-SubCell"/>
</dbReference>
<evidence type="ECO:0000256" key="3">
    <source>
        <dbReference type="ARBA" id="ARBA00022946"/>
    </source>
</evidence>
<keyword evidence="5" id="KW-0496">Mitochondrion</keyword>
<feature type="modified residue" description="N6-lipoyllysine" evidence="4">
    <location>
        <position position="92"/>
    </location>
</feature>
<evidence type="ECO:0000256" key="5">
    <source>
        <dbReference type="RuleBase" id="RU364055"/>
    </source>
</evidence>
<dbReference type="GO" id="GO:0019464">
    <property type="term" value="P:glycine decarboxylation via glycine cleavage system"/>
    <property type="evidence" value="ECO:0007669"/>
    <property type="project" value="UniProtKB-UniRule"/>
</dbReference>
<dbReference type="PROSITE" id="PS50968">
    <property type="entry name" value="BIOTINYL_LIPOYL"/>
    <property type="match status" value="1"/>
</dbReference>
<protein>
    <recommendedName>
        <fullName evidence="5">Glycine cleavage system H protein</fullName>
    </recommendedName>
</protein>
<evidence type="ECO:0000256" key="1">
    <source>
        <dbReference type="ARBA" id="ARBA00009249"/>
    </source>
</evidence>
<gene>
    <name evidence="7" type="primary">gcvH1</name>
    <name evidence="7" type="ORF">PPL_02277</name>
</gene>
<dbReference type="NCBIfam" id="NF002270">
    <property type="entry name" value="PRK01202.1"/>
    <property type="match status" value="1"/>
</dbReference>
<organism evidence="7 8">
    <name type="scientific">Heterostelium pallidum (strain ATCC 26659 / Pp 5 / PN500)</name>
    <name type="common">Cellular slime mold</name>
    <name type="synonym">Polysphondylium pallidum</name>
    <dbReference type="NCBI Taxonomy" id="670386"/>
    <lineage>
        <taxon>Eukaryota</taxon>
        <taxon>Amoebozoa</taxon>
        <taxon>Evosea</taxon>
        <taxon>Eumycetozoa</taxon>
        <taxon>Dictyostelia</taxon>
        <taxon>Acytosteliales</taxon>
        <taxon>Acytosteliaceae</taxon>
        <taxon>Heterostelium</taxon>
    </lineage>
</organism>
<evidence type="ECO:0000256" key="2">
    <source>
        <dbReference type="ARBA" id="ARBA00022823"/>
    </source>
</evidence>
<dbReference type="PROSITE" id="PS00189">
    <property type="entry name" value="LIPOYL"/>
    <property type="match status" value="1"/>
</dbReference>
<dbReference type="InterPro" id="IPR000089">
    <property type="entry name" value="Biotin_lipoyl"/>
</dbReference>
<comment type="similarity">
    <text evidence="1 5">Belongs to the GcvH family.</text>
</comment>
<dbReference type="STRING" id="670386.D3B1V3"/>
<evidence type="ECO:0000259" key="6">
    <source>
        <dbReference type="PROSITE" id="PS50968"/>
    </source>
</evidence>
<comment type="subcellular location">
    <subcellularLocation>
        <location evidence="5">Mitochondrion</location>
    </subcellularLocation>
</comment>
<comment type="caution">
    <text evidence="7">The sequence shown here is derived from an EMBL/GenBank/DDBJ whole genome shotgun (WGS) entry which is preliminary data.</text>
</comment>